<protein>
    <recommendedName>
        <fullName evidence="1">DUF7674 domain-containing protein</fullName>
    </recommendedName>
</protein>
<dbReference type="Pfam" id="PF24722">
    <property type="entry name" value="DUF7674"/>
    <property type="match status" value="1"/>
</dbReference>
<dbReference type="AlphaFoldDB" id="W6JVT1"/>
<gene>
    <name evidence="2" type="ORF">BN11_2370009</name>
</gene>
<dbReference type="RefSeq" id="WP_048698620.1">
    <property type="nucleotide sequence ID" value="NZ_HG764815.1"/>
</dbReference>
<comment type="caution">
    <text evidence="2">The sequence shown here is derived from an EMBL/GenBank/DDBJ whole genome shotgun (WGS) entry which is preliminary data.</text>
</comment>
<proteinExistence type="predicted"/>
<sequence>MIRPQDVLPTVLEAAPAVAACLPVDDDEERLPYVDAAYVAAYLVDCARRGRAAEVDALLGVIEQLLVDGTAEVRELAAIGYLESAQGAVERGELPEAALVDRLGPASAQAWRDLARFWSAN</sequence>
<reference evidence="2 3" key="1">
    <citation type="journal article" date="2013" name="ISME J.">
        <title>A metabolic model for members of the genus Tetrasphaera involved in enhanced biological phosphorus removal.</title>
        <authorList>
            <person name="Kristiansen R."/>
            <person name="Nguyen H.T.T."/>
            <person name="Saunders A.M."/>
            <person name="Nielsen J.L."/>
            <person name="Wimmer R."/>
            <person name="Le V.Q."/>
            <person name="McIlroy S.J."/>
            <person name="Petrovski S."/>
            <person name="Seviour R.J."/>
            <person name="Calteau A."/>
            <person name="Nielsen K.L."/>
            <person name="Nielsen P.H."/>
        </authorList>
    </citation>
    <scope>NUCLEOTIDE SEQUENCE [LARGE SCALE GENOMIC DNA]</scope>
    <source>
        <strain evidence="2 3">Ben110</strain>
    </source>
</reference>
<keyword evidence="3" id="KW-1185">Reference proteome</keyword>
<name>W6JVT1_9MICO</name>
<dbReference type="InterPro" id="IPR056091">
    <property type="entry name" value="DUF7674"/>
</dbReference>
<feature type="domain" description="DUF7674" evidence="1">
    <location>
        <begin position="11"/>
        <end position="118"/>
    </location>
</feature>
<accession>W6JVT1</accession>
<evidence type="ECO:0000313" key="2">
    <source>
        <dbReference type="EMBL" id="CCH73152.1"/>
    </source>
</evidence>
<evidence type="ECO:0000259" key="1">
    <source>
        <dbReference type="Pfam" id="PF24722"/>
    </source>
</evidence>
<organism evidence="2 3">
    <name type="scientific">Nostocoides australiense Ben110</name>
    <dbReference type="NCBI Taxonomy" id="1193182"/>
    <lineage>
        <taxon>Bacteria</taxon>
        <taxon>Bacillati</taxon>
        <taxon>Actinomycetota</taxon>
        <taxon>Actinomycetes</taxon>
        <taxon>Micrococcales</taxon>
        <taxon>Intrasporangiaceae</taxon>
        <taxon>Nostocoides</taxon>
    </lineage>
</organism>
<dbReference type="EMBL" id="CAJA01000154">
    <property type="protein sequence ID" value="CCH73152.1"/>
    <property type="molecule type" value="Genomic_DNA"/>
</dbReference>
<evidence type="ECO:0000313" key="3">
    <source>
        <dbReference type="Proteomes" id="UP000035763"/>
    </source>
</evidence>
<dbReference type="Proteomes" id="UP000035763">
    <property type="component" value="Unassembled WGS sequence"/>
</dbReference>